<sequence length="132" mass="16111">MLSKFYCATPLTHYKNFNTDEQKSFESLKKKFLDRFSHFDEKDRFIERLRGQKRFNPSYHLRQILSIFEYYSDVNCMEVMRNCIKYNVFSYNLVKALIQKYPLKQDVLNFTKQELPSKNVKRDLLEYSYGQK</sequence>
<name>D3PB16_DEFDS</name>
<dbReference type="RefSeq" id="WP_013007037.1">
    <property type="nucleotide sequence ID" value="NC_013939.1"/>
</dbReference>
<proteinExistence type="predicted"/>
<dbReference type="AlphaFoldDB" id="D3PB16"/>
<gene>
    <name evidence="1" type="ordered locus">DEFDS_0281</name>
</gene>
<dbReference type="OrthoDB" id="3193769at2"/>
<dbReference type="eggNOG" id="COG4584">
    <property type="taxonomic scope" value="Bacteria"/>
</dbReference>
<dbReference type="STRING" id="639282.DEFDS_0281"/>
<evidence type="ECO:0000313" key="2">
    <source>
        <dbReference type="Proteomes" id="UP000001520"/>
    </source>
</evidence>
<dbReference type="Proteomes" id="UP000001520">
    <property type="component" value="Chromosome"/>
</dbReference>
<accession>D3PB16</accession>
<dbReference type="EMBL" id="AP011529">
    <property type="protein sequence ID" value="BAI79789.1"/>
    <property type="molecule type" value="Genomic_DNA"/>
</dbReference>
<evidence type="ECO:0000313" key="1">
    <source>
        <dbReference type="EMBL" id="BAI79789.1"/>
    </source>
</evidence>
<organism evidence="1 2">
    <name type="scientific">Deferribacter desulfuricans (strain DSM 14783 / JCM 11476 / NBRC 101012 / SSM1)</name>
    <dbReference type="NCBI Taxonomy" id="639282"/>
    <lineage>
        <taxon>Bacteria</taxon>
        <taxon>Pseudomonadati</taxon>
        <taxon>Deferribacterota</taxon>
        <taxon>Deferribacteres</taxon>
        <taxon>Deferribacterales</taxon>
        <taxon>Deferribacteraceae</taxon>
        <taxon>Deferribacter</taxon>
    </lineage>
</organism>
<protein>
    <submittedName>
        <fullName evidence="1">Uncharacterized protein</fullName>
    </submittedName>
</protein>
<dbReference type="KEGG" id="ddf:DEFDS_0281"/>
<keyword evidence="2" id="KW-1185">Reference proteome</keyword>
<dbReference type="HOGENOM" id="CLU_1913599_0_0_0"/>
<reference evidence="1 2" key="1">
    <citation type="journal article" date="2010" name="DNA Res.">
        <title>Bacterial lifestyle in a deep-sea hydrothermal vent chimney revealed by the genome sequence of the thermophilic bacterium Deferribacter desulfuricans SSM1.</title>
        <authorList>
            <person name="Takaki Y."/>
            <person name="Shimamura S."/>
            <person name="Nakagawa S."/>
            <person name="Fukuhara Y."/>
            <person name="Horikawa H."/>
            <person name="Ankai A."/>
            <person name="Harada T."/>
            <person name="Hosoyama A."/>
            <person name="Oguchi A."/>
            <person name="Fukui S."/>
            <person name="Fujita N."/>
            <person name="Takami H."/>
            <person name="Takai K."/>
        </authorList>
    </citation>
    <scope>NUCLEOTIDE SEQUENCE [LARGE SCALE GENOMIC DNA]</scope>
    <source>
        <strain evidence="2">DSM 14783 / JCM 11476 / NBRC 101012 / SSM1</strain>
    </source>
</reference>